<evidence type="ECO:0000313" key="2">
    <source>
        <dbReference type="Proteomes" id="UP001163223"/>
    </source>
</evidence>
<protein>
    <submittedName>
        <fullName evidence="1">TIGR02186 family protein</fullName>
    </submittedName>
</protein>
<name>A0ACD4NJ52_9HYPH</name>
<accession>A0ACD4NJ52</accession>
<dbReference type="Proteomes" id="UP001163223">
    <property type="component" value="Chromosome"/>
</dbReference>
<gene>
    <name evidence="1" type="ORF">OXU80_18250</name>
</gene>
<dbReference type="EMBL" id="CP113520">
    <property type="protein sequence ID" value="WAJ26794.1"/>
    <property type="molecule type" value="Genomic_DNA"/>
</dbReference>
<keyword evidence="2" id="KW-1185">Reference proteome</keyword>
<evidence type="ECO:0000313" key="1">
    <source>
        <dbReference type="EMBL" id="WAJ26794.1"/>
    </source>
</evidence>
<proteinExistence type="predicted"/>
<reference evidence="1" key="1">
    <citation type="submission" date="2022-11" db="EMBL/GenBank/DDBJ databases">
        <title>beta-Carotene-producing bacterium, Jeongeuplla avenae sp. nov., alleviates the salt stress of Arabidopsis seedlings.</title>
        <authorList>
            <person name="Jiang L."/>
            <person name="Lee J."/>
        </authorList>
    </citation>
    <scope>NUCLEOTIDE SEQUENCE</scope>
    <source>
        <strain evidence="1">DY_R2A_6</strain>
    </source>
</reference>
<organism evidence="1 2">
    <name type="scientific">Antarcticirhabdus aurantiaca</name>
    <dbReference type="NCBI Taxonomy" id="2606717"/>
    <lineage>
        <taxon>Bacteria</taxon>
        <taxon>Pseudomonadati</taxon>
        <taxon>Pseudomonadota</taxon>
        <taxon>Alphaproteobacteria</taxon>
        <taxon>Hyphomicrobiales</taxon>
        <taxon>Aurantimonadaceae</taxon>
        <taxon>Antarcticirhabdus</taxon>
    </lineage>
</organism>
<sequence>MRRGFLLAAAAALAVLAAPGARAQAPAPNAPAAPAAPVVNNTETFEIGLSTDRIGIDSAFTGTRLVIFGALDNVDSRILREQRYDIVVVLVGPRRPVVVREKESFFGLWLNRGSEAFNAAPMSYALASSRPLGDIAPGTVLERLGLGIDNLRLQIDPDGEEVDRTNRDRYAEALRRVNRSTGLYNQSSGTIEFVSSTLFRAELSLPADLPTGQHTARAFLFRQGALIREDSETLFVVKTGFESVLSTFALRQGYLYGVAAVLLAIVTGWFGRIIFKRD</sequence>